<comment type="catalytic activity">
    <reaction evidence="7 8">
        <text>cytidine(34) in tRNA(Ile2) + L-lysine + ATP = lysidine(34) in tRNA(Ile2) + AMP + diphosphate + H(+)</text>
        <dbReference type="Rhea" id="RHEA:43744"/>
        <dbReference type="Rhea" id="RHEA-COMP:10625"/>
        <dbReference type="Rhea" id="RHEA-COMP:10670"/>
        <dbReference type="ChEBI" id="CHEBI:15378"/>
        <dbReference type="ChEBI" id="CHEBI:30616"/>
        <dbReference type="ChEBI" id="CHEBI:32551"/>
        <dbReference type="ChEBI" id="CHEBI:33019"/>
        <dbReference type="ChEBI" id="CHEBI:82748"/>
        <dbReference type="ChEBI" id="CHEBI:83665"/>
        <dbReference type="ChEBI" id="CHEBI:456215"/>
        <dbReference type="EC" id="6.3.4.19"/>
    </reaction>
</comment>
<dbReference type="HAMAP" id="MF_01161">
    <property type="entry name" value="tRNA_Ile_lys_synt"/>
    <property type="match status" value="1"/>
</dbReference>
<proteinExistence type="inferred from homology"/>
<comment type="subcellular location">
    <subcellularLocation>
        <location evidence="1 8">Cytoplasm</location>
    </subcellularLocation>
</comment>
<dbReference type="GO" id="GO:0005524">
    <property type="term" value="F:ATP binding"/>
    <property type="evidence" value="ECO:0007669"/>
    <property type="project" value="UniProtKB-UniRule"/>
</dbReference>
<comment type="domain">
    <text evidence="8">The N-terminal region contains the highly conserved SGGXDS motif, predicted to be a P-loop motif involved in ATP binding.</text>
</comment>
<dbReference type="Gene3D" id="3.40.50.620">
    <property type="entry name" value="HUPs"/>
    <property type="match status" value="1"/>
</dbReference>
<dbReference type="PANTHER" id="PTHR43033:SF1">
    <property type="entry name" value="TRNA(ILE)-LYSIDINE SYNTHASE-RELATED"/>
    <property type="match status" value="1"/>
</dbReference>
<reference evidence="10 11" key="1">
    <citation type="submission" date="2019-02" db="EMBL/GenBank/DDBJ databases">
        <title>Genomic Encyclopedia of Type Strains, Phase IV (KMG-IV): sequencing the most valuable type-strain genomes for metagenomic binning, comparative biology and taxonomic classification.</title>
        <authorList>
            <person name="Goeker M."/>
        </authorList>
    </citation>
    <scope>NUCLEOTIDE SEQUENCE [LARGE SCALE GENOMIC DNA]</scope>
    <source>
        <strain evidence="10 11">DSM 18116</strain>
    </source>
</reference>
<feature type="binding site" evidence="8">
    <location>
        <begin position="28"/>
        <end position="33"/>
    </location>
    <ligand>
        <name>ATP</name>
        <dbReference type="ChEBI" id="CHEBI:30616"/>
    </ligand>
</feature>
<evidence type="ECO:0000256" key="3">
    <source>
        <dbReference type="ARBA" id="ARBA00022598"/>
    </source>
</evidence>
<dbReference type="Pfam" id="PF11734">
    <property type="entry name" value="TilS_C"/>
    <property type="match status" value="1"/>
</dbReference>
<dbReference type="EMBL" id="SGXA01000001">
    <property type="protein sequence ID" value="RZS74669.1"/>
    <property type="molecule type" value="Genomic_DNA"/>
</dbReference>
<keyword evidence="6 8" id="KW-0067">ATP-binding</keyword>
<dbReference type="SUPFAM" id="SSF52402">
    <property type="entry name" value="Adenine nucleotide alpha hydrolases-like"/>
    <property type="match status" value="1"/>
</dbReference>
<dbReference type="GO" id="GO:0005737">
    <property type="term" value="C:cytoplasm"/>
    <property type="evidence" value="ECO:0007669"/>
    <property type="project" value="UniProtKB-SubCell"/>
</dbReference>
<keyword evidence="11" id="KW-1185">Reference proteome</keyword>
<evidence type="ECO:0000256" key="2">
    <source>
        <dbReference type="ARBA" id="ARBA00022490"/>
    </source>
</evidence>
<comment type="similarity">
    <text evidence="8">Belongs to the tRNA(Ile)-lysidine synthase family.</text>
</comment>
<accession>A0A4Q7N1X9</accession>
<dbReference type="Pfam" id="PF01171">
    <property type="entry name" value="ATP_bind_3"/>
    <property type="match status" value="1"/>
</dbReference>
<dbReference type="RefSeq" id="WP_130539119.1">
    <property type="nucleotide sequence ID" value="NZ_CP042431.1"/>
</dbReference>
<evidence type="ECO:0000256" key="8">
    <source>
        <dbReference type="HAMAP-Rule" id="MF_01161"/>
    </source>
</evidence>
<comment type="caution">
    <text evidence="10">The sequence shown here is derived from an EMBL/GenBank/DDBJ whole genome shotgun (WGS) entry which is preliminary data.</text>
</comment>
<dbReference type="SMART" id="SM00977">
    <property type="entry name" value="TilS_C"/>
    <property type="match status" value="1"/>
</dbReference>
<evidence type="ECO:0000256" key="5">
    <source>
        <dbReference type="ARBA" id="ARBA00022741"/>
    </source>
</evidence>
<dbReference type="InterPro" id="IPR012795">
    <property type="entry name" value="tRNA_Ile_lys_synt_N"/>
</dbReference>
<evidence type="ECO:0000313" key="11">
    <source>
        <dbReference type="Proteomes" id="UP000293874"/>
    </source>
</evidence>
<dbReference type="PANTHER" id="PTHR43033">
    <property type="entry name" value="TRNA(ILE)-LYSIDINE SYNTHASE-RELATED"/>
    <property type="match status" value="1"/>
</dbReference>
<dbReference type="NCBIfam" id="TIGR02432">
    <property type="entry name" value="lysidine_TilS_N"/>
    <property type="match status" value="1"/>
</dbReference>
<evidence type="ECO:0000259" key="9">
    <source>
        <dbReference type="SMART" id="SM00977"/>
    </source>
</evidence>
<dbReference type="CDD" id="cd01992">
    <property type="entry name" value="TilS_N"/>
    <property type="match status" value="1"/>
</dbReference>
<dbReference type="EC" id="6.3.4.19" evidence="8"/>
<dbReference type="InterPro" id="IPR012796">
    <property type="entry name" value="Lysidine-tRNA-synth_C"/>
</dbReference>
<gene>
    <name evidence="8" type="primary">tilS</name>
    <name evidence="10" type="ORF">EV199_0518</name>
</gene>
<dbReference type="Proteomes" id="UP000293874">
    <property type="component" value="Unassembled WGS sequence"/>
</dbReference>
<evidence type="ECO:0000256" key="4">
    <source>
        <dbReference type="ARBA" id="ARBA00022694"/>
    </source>
</evidence>
<evidence type="ECO:0000256" key="1">
    <source>
        <dbReference type="ARBA" id="ARBA00004496"/>
    </source>
</evidence>
<keyword evidence="2 8" id="KW-0963">Cytoplasm</keyword>
<organism evidence="10 11">
    <name type="scientific">Pseudobacter ginsenosidimutans</name>
    <dbReference type="NCBI Taxonomy" id="661488"/>
    <lineage>
        <taxon>Bacteria</taxon>
        <taxon>Pseudomonadati</taxon>
        <taxon>Bacteroidota</taxon>
        <taxon>Chitinophagia</taxon>
        <taxon>Chitinophagales</taxon>
        <taxon>Chitinophagaceae</taxon>
        <taxon>Pseudobacter</taxon>
    </lineage>
</organism>
<evidence type="ECO:0000256" key="6">
    <source>
        <dbReference type="ARBA" id="ARBA00022840"/>
    </source>
</evidence>
<dbReference type="GO" id="GO:0032267">
    <property type="term" value="F:tRNA(Ile)-lysidine synthase activity"/>
    <property type="evidence" value="ECO:0007669"/>
    <property type="project" value="UniProtKB-EC"/>
</dbReference>
<keyword evidence="3 8" id="KW-0436">Ligase</keyword>
<comment type="function">
    <text evidence="8">Ligates lysine onto the cytidine present at position 34 of the AUA codon-specific tRNA(Ile) that contains the anticodon CAU, in an ATP-dependent manner. Cytidine is converted to lysidine, thus changing the amino acid specificity of the tRNA from methionine to isoleucine.</text>
</comment>
<feature type="domain" description="Lysidine-tRNA(Ile) synthetase C-terminal" evidence="9">
    <location>
        <begin position="366"/>
        <end position="438"/>
    </location>
</feature>
<keyword evidence="4 8" id="KW-0819">tRNA processing</keyword>
<dbReference type="SUPFAM" id="SSF56037">
    <property type="entry name" value="PheT/TilS domain"/>
    <property type="match status" value="1"/>
</dbReference>
<sequence length="443" mass="50586">MDLLASFKQFIQKEQLFLPGNKLLLAVSGGLDSVVLTDCCIAACYDIVLAHCNFQLRGAESDRDEQFVRKLASKYNKTVLVRKFDTEAYAKEKKISVQVAARELRYNWFFSLLDAHEADLVFTAHHRDDNIETLLMNFFKGTGIAGLRGILPKQNKLVRPLLFASRADLQAYAEARDLQWVEDSSNASDKYARNYLRHQLVPVLQELYPQVSENLAANIQRFRDIESLYHQAISMHTKKLLEVKGNEVHIPVLKLAKADPLNTIVYEIIKDYRFSPAQTNEVVGLLTSETGKYVQSSSHRILRNRKWLIIAPLAAEDAQHLLIESTGTINFKEGKIRLEESAAADFTLSADPKIAALDAKHIRFPFILRPWKKGDYFYPLGMQKKKKVARFLIDQKLSATAKEKVWVLEMNKKIIWVVGMRIDDRFKVTNSTKSILKITLETA</sequence>
<name>A0A4Q7N1X9_9BACT</name>
<dbReference type="GO" id="GO:0006400">
    <property type="term" value="P:tRNA modification"/>
    <property type="evidence" value="ECO:0007669"/>
    <property type="project" value="UniProtKB-UniRule"/>
</dbReference>
<evidence type="ECO:0000313" key="10">
    <source>
        <dbReference type="EMBL" id="RZS74669.1"/>
    </source>
</evidence>
<dbReference type="AlphaFoldDB" id="A0A4Q7N1X9"/>
<dbReference type="InterPro" id="IPR012094">
    <property type="entry name" value="tRNA_Ile_lys_synt"/>
</dbReference>
<dbReference type="NCBIfam" id="TIGR02433">
    <property type="entry name" value="lysidine_TilS_C"/>
    <property type="match status" value="1"/>
</dbReference>
<evidence type="ECO:0000256" key="7">
    <source>
        <dbReference type="ARBA" id="ARBA00048539"/>
    </source>
</evidence>
<dbReference type="OrthoDB" id="9807403at2"/>
<dbReference type="InterPro" id="IPR011063">
    <property type="entry name" value="TilS/TtcA_N"/>
</dbReference>
<dbReference type="InterPro" id="IPR014729">
    <property type="entry name" value="Rossmann-like_a/b/a_fold"/>
</dbReference>
<protein>
    <recommendedName>
        <fullName evidence="8">tRNA(Ile)-lysidine synthase</fullName>
        <ecNumber evidence="8">6.3.4.19</ecNumber>
    </recommendedName>
    <alternativeName>
        <fullName evidence="8">tRNA(Ile)-2-lysyl-cytidine synthase</fullName>
    </alternativeName>
    <alternativeName>
        <fullName evidence="8">tRNA(Ile)-lysidine synthetase</fullName>
    </alternativeName>
</protein>
<keyword evidence="5 8" id="KW-0547">Nucleotide-binding</keyword>